<dbReference type="InterPro" id="IPR031982">
    <property type="entry name" value="PilE-like"/>
</dbReference>
<feature type="transmembrane region" description="Helical" evidence="1">
    <location>
        <begin position="12"/>
        <end position="34"/>
    </location>
</feature>
<dbReference type="InterPro" id="IPR045584">
    <property type="entry name" value="Pilin-like"/>
</dbReference>
<dbReference type="PANTHER" id="PTHR30093">
    <property type="entry name" value="GENERAL SECRETION PATHWAY PROTEIN G"/>
    <property type="match status" value="1"/>
</dbReference>
<dbReference type="SUPFAM" id="SSF54523">
    <property type="entry name" value="Pili subunits"/>
    <property type="match status" value="1"/>
</dbReference>
<gene>
    <name evidence="2" type="ORF">BN948_04653</name>
</gene>
<dbReference type="Gene3D" id="3.30.700.10">
    <property type="entry name" value="Glycoprotein, Type 4 Pilin"/>
    <property type="match status" value="1"/>
</dbReference>
<keyword evidence="3" id="KW-1185">Reference proteome</keyword>
<reference evidence="3" key="1">
    <citation type="submission" date="2014-11" db="EMBL/GenBank/DDBJ databases">
        <title>Draft genome sequence of Hydrogenophaga intermedia S1.</title>
        <authorList>
            <person name="Gan H.M."/>
            <person name="Chew T.H."/>
            <person name="Stolz A."/>
        </authorList>
    </citation>
    <scope>NUCLEOTIDE SEQUENCE [LARGE SCALE GENOMIC DNA]</scope>
    <source>
        <strain evidence="3">S1</strain>
    </source>
</reference>
<dbReference type="NCBIfam" id="TIGR02532">
    <property type="entry name" value="IV_pilin_GFxxxE"/>
    <property type="match status" value="1"/>
</dbReference>
<organism evidence="2 3">
    <name type="scientific">Hydrogenophaga intermedia</name>
    <dbReference type="NCBI Taxonomy" id="65786"/>
    <lineage>
        <taxon>Bacteria</taxon>
        <taxon>Pseudomonadati</taxon>
        <taxon>Pseudomonadota</taxon>
        <taxon>Betaproteobacteria</taxon>
        <taxon>Burkholderiales</taxon>
        <taxon>Comamonadaceae</taxon>
        <taxon>Hydrogenophaga</taxon>
    </lineage>
</organism>
<evidence type="ECO:0000313" key="3">
    <source>
        <dbReference type="Proteomes" id="UP000028878"/>
    </source>
</evidence>
<dbReference type="AlphaFoldDB" id="A0A1L1Q043"/>
<sequence>MKSPSHSQTGFTLIEVMIVVVVVAVLAAIAYPSYSAYIQRGHRADAKNALMAVAQRMEQNYALSGRYDQNQAGGAIDAAFIAATGFASVPPGGGARYNISFVAGTLGQGTYQLQAVPAGGQAGDPCGTLLLNQQGIRGAGGVLGNRAQLTLDCWNR</sequence>
<evidence type="ECO:0000256" key="1">
    <source>
        <dbReference type="SAM" id="Phobius"/>
    </source>
</evidence>
<evidence type="ECO:0000313" key="2">
    <source>
        <dbReference type="EMBL" id="CDN90211.1"/>
    </source>
</evidence>
<dbReference type="RefSeq" id="WP_009520099.1">
    <property type="nucleotide sequence ID" value="NZ_CCAE010000070.1"/>
</dbReference>
<dbReference type="Pfam" id="PF07963">
    <property type="entry name" value="N_methyl"/>
    <property type="match status" value="1"/>
</dbReference>
<keyword evidence="1" id="KW-0472">Membrane</keyword>
<protein>
    <submittedName>
        <fullName evidence="2">Fimbrial protein pilin</fullName>
    </submittedName>
</protein>
<dbReference type="Pfam" id="PF16732">
    <property type="entry name" value="ComP_DUS"/>
    <property type="match status" value="1"/>
</dbReference>
<dbReference type="InterPro" id="IPR012902">
    <property type="entry name" value="N_methyl_site"/>
</dbReference>
<accession>A0A1L1Q043</accession>
<proteinExistence type="predicted"/>
<keyword evidence="1" id="KW-1133">Transmembrane helix</keyword>
<dbReference type="PANTHER" id="PTHR30093:SF47">
    <property type="entry name" value="TYPE IV PILUS NON-CORE MINOR PILIN PILE"/>
    <property type="match status" value="1"/>
</dbReference>
<name>A0A1L1Q043_HYDIT</name>
<keyword evidence="1" id="KW-0812">Transmembrane</keyword>
<dbReference type="Proteomes" id="UP000028878">
    <property type="component" value="Unassembled WGS sequence"/>
</dbReference>
<dbReference type="GO" id="GO:0043683">
    <property type="term" value="P:type IV pilus assembly"/>
    <property type="evidence" value="ECO:0007669"/>
    <property type="project" value="InterPro"/>
</dbReference>
<dbReference type="PROSITE" id="PS00409">
    <property type="entry name" value="PROKAR_NTER_METHYL"/>
    <property type="match status" value="1"/>
</dbReference>
<dbReference type="EMBL" id="CCAE010000070">
    <property type="protein sequence ID" value="CDN90211.1"/>
    <property type="molecule type" value="Genomic_DNA"/>
</dbReference>